<dbReference type="GO" id="GO:0030447">
    <property type="term" value="P:filamentous growth"/>
    <property type="evidence" value="ECO:0007669"/>
    <property type="project" value="UniProtKB-ARBA"/>
</dbReference>
<gene>
    <name evidence="14" type="ORF">KUCA_T00000200001</name>
</gene>
<evidence type="ECO:0000313" key="15">
    <source>
        <dbReference type="Proteomes" id="UP000019384"/>
    </source>
</evidence>
<sequence>MTATVVSDIPVTQIYKRTEIIGRGKFGVVYKGIHRATNQVVAIKVLNLDTAEDEVKDVQQEIQFLAQLKGVPNVTHYHGSFLNNTRLWIVMDHCAGGSMRTLLRPGPVEERYIGVIVRELLTALQAVHKAGVIHRDLKAANVLITNEGRVELCDFGVAAQLTSTALKRSTMAGTPYWMAPEVIMDGQMYNVKADIWSLGITIYEFATGNPPYSDKDAMRAMQLITSHEPPRLEGRNHSPILKEIIALCLDESPDSRPMAEDLLKSKFVRTYRPQPSSILKELISRYLLWREKKSSRDSIGAGLEDDLDNSIANVEEAGDLDVKWDFDSLSSAEYILDNDININNINDFSTNNDMSPVHATNARHNYDDFMTNQYQQTYVTQIGTGIGSTVREDPTLRAGTTIQTSRKEAPKSLLQLFEENGEEDEESDHELNIASKPLAFDSSKIINTASASHSTAHNASPMVEIEIPSMDELSLATPLSTATETGPRTASRPRASTLQQQSDSRTVHSSASVSYLDLRNLNKQDGTSDFAVNLQRRPTLPSTTMQSHPTSQPPHNHRRTPSPTKQLHSHFEGTTSSPPKHGTTPPHSMKPLMTSTASMPPLLQPMNSTKTVAESSQSLGLRIQTPLARAPPNLGALDNAMKTDDLNINQFGVNPNLMLGAPKVMTPLTERQNVFSGPATPEQRNGSISTSPPLQQGPPRTHTSTLSMQRQQLGQTGQQQQIRKPSTASDEYPHHPTSRSSSISGSTAASITTAQTAATSVGSAPTIESKILSVGNSLFPLSQTLNPALFLDNNPGSSRQHLTDEISGLLSKIGTVLELMEEELSLLNE</sequence>
<dbReference type="GO" id="GO:0004674">
    <property type="term" value="F:protein serine/threonine kinase activity"/>
    <property type="evidence" value="ECO:0007669"/>
    <property type="project" value="UniProtKB-KW"/>
</dbReference>
<dbReference type="OrthoDB" id="248923at2759"/>
<dbReference type="SMART" id="SM00220">
    <property type="entry name" value="S_TKc"/>
    <property type="match status" value="1"/>
</dbReference>
<dbReference type="GO" id="GO:0005524">
    <property type="term" value="F:ATP binding"/>
    <property type="evidence" value="ECO:0007669"/>
    <property type="project" value="UniProtKB-UniRule"/>
</dbReference>
<feature type="compositionally biased region" description="Low complexity" evidence="12">
    <location>
        <begin position="709"/>
        <end position="721"/>
    </location>
</feature>
<evidence type="ECO:0000256" key="11">
    <source>
        <dbReference type="SAM" id="Coils"/>
    </source>
</evidence>
<name>W6MQS5_9ASCO</name>
<comment type="catalytic activity">
    <reaction evidence="9">
        <text>L-seryl-[protein] + ATP = O-phospho-L-seryl-[protein] + ADP + H(+)</text>
        <dbReference type="Rhea" id="RHEA:17989"/>
        <dbReference type="Rhea" id="RHEA-COMP:9863"/>
        <dbReference type="Rhea" id="RHEA-COMP:11604"/>
        <dbReference type="ChEBI" id="CHEBI:15378"/>
        <dbReference type="ChEBI" id="CHEBI:29999"/>
        <dbReference type="ChEBI" id="CHEBI:30616"/>
        <dbReference type="ChEBI" id="CHEBI:83421"/>
        <dbReference type="ChEBI" id="CHEBI:456216"/>
        <dbReference type="EC" id="2.7.11.1"/>
    </reaction>
</comment>
<dbReference type="GO" id="GO:0031505">
    <property type="term" value="P:fungal-type cell wall organization"/>
    <property type="evidence" value="ECO:0007669"/>
    <property type="project" value="EnsemblFungi"/>
</dbReference>
<dbReference type="GeneID" id="34517645"/>
<dbReference type="InterPro" id="IPR000719">
    <property type="entry name" value="Prot_kinase_dom"/>
</dbReference>
<feature type="binding site" evidence="10">
    <location>
        <position position="44"/>
    </location>
    <ligand>
        <name>ATP</name>
        <dbReference type="ChEBI" id="CHEBI:30616"/>
    </ligand>
</feature>
<feature type="coiled-coil region" evidence="11">
    <location>
        <begin position="41"/>
        <end position="68"/>
    </location>
</feature>
<keyword evidence="7 10" id="KW-0067">ATP-binding</keyword>
<evidence type="ECO:0000256" key="12">
    <source>
        <dbReference type="SAM" id="MobiDB-lite"/>
    </source>
</evidence>
<proteinExistence type="inferred from homology"/>
<dbReference type="GO" id="GO:0007118">
    <property type="term" value="P:budding cell apical bud growth"/>
    <property type="evidence" value="ECO:0007669"/>
    <property type="project" value="EnsemblFungi"/>
</dbReference>
<evidence type="ECO:0000256" key="7">
    <source>
        <dbReference type="ARBA" id="ARBA00022840"/>
    </source>
</evidence>
<dbReference type="PANTHER" id="PTHR48012:SF10">
    <property type="entry name" value="FI20177P1"/>
    <property type="match status" value="1"/>
</dbReference>
<dbReference type="EMBL" id="HG793125">
    <property type="protein sequence ID" value="CDK24240.1"/>
    <property type="molecule type" value="Genomic_DNA"/>
</dbReference>
<evidence type="ECO:0000259" key="13">
    <source>
        <dbReference type="PROSITE" id="PS50011"/>
    </source>
</evidence>
<evidence type="ECO:0000256" key="5">
    <source>
        <dbReference type="ARBA" id="ARBA00022741"/>
    </source>
</evidence>
<dbReference type="Pfam" id="PF00069">
    <property type="entry name" value="Pkinase"/>
    <property type="match status" value="1"/>
</dbReference>
<organism evidence="14 15">
    <name type="scientific">Kuraishia capsulata CBS 1993</name>
    <dbReference type="NCBI Taxonomy" id="1382522"/>
    <lineage>
        <taxon>Eukaryota</taxon>
        <taxon>Fungi</taxon>
        <taxon>Dikarya</taxon>
        <taxon>Ascomycota</taxon>
        <taxon>Saccharomycotina</taxon>
        <taxon>Pichiomycetes</taxon>
        <taxon>Pichiales</taxon>
        <taxon>Pichiaceae</taxon>
        <taxon>Kuraishia</taxon>
    </lineage>
</organism>
<dbReference type="STRING" id="1382522.W6MQS5"/>
<dbReference type="InterPro" id="IPR017441">
    <property type="entry name" value="Protein_kinase_ATP_BS"/>
</dbReference>
<evidence type="ECO:0000313" key="14">
    <source>
        <dbReference type="EMBL" id="CDK24240.1"/>
    </source>
</evidence>
<keyword evidence="5 10" id="KW-0547">Nucleotide-binding</keyword>
<dbReference type="PANTHER" id="PTHR48012">
    <property type="entry name" value="STERILE20-LIKE KINASE, ISOFORM B-RELATED"/>
    <property type="match status" value="1"/>
</dbReference>
<evidence type="ECO:0000256" key="4">
    <source>
        <dbReference type="ARBA" id="ARBA00022679"/>
    </source>
</evidence>
<evidence type="ECO:0000256" key="1">
    <source>
        <dbReference type="ARBA" id="ARBA00008874"/>
    </source>
</evidence>
<dbReference type="Proteomes" id="UP000019384">
    <property type="component" value="Unassembled WGS sequence"/>
</dbReference>
<evidence type="ECO:0000256" key="2">
    <source>
        <dbReference type="ARBA" id="ARBA00012513"/>
    </source>
</evidence>
<feature type="compositionally biased region" description="Polar residues" evidence="12">
    <location>
        <begin position="540"/>
        <end position="554"/>
    </location>
</feature>
<keyword evidence="3" id="KW-0723">Serine/threonine-protein kinase</keyword>
<feature type="domain" description="Protein kinase" evidence="13">
    <location>
        <begin position="15"/>
        <end position="268"/>
    </location>
</feature>
<evidence type="ECO:0000256" key="6">
    <source>
        <dbReference type="ARBA" id="ARBA00022777"/>
    </source>
</evidence>
<dbReference type="InterPro" id="IPR011009">
    <property type="entry name" value="Kinase-like_dom_sf"/>
</dbReference>
<evidence type="ECO:0000256" key="8">
    <source>
        <dbReference type="ARBA" id="ARBA00047899"/>
    </source>
</evidence>
<dbReference type="RefSeq" id="XP_022456257.1">
    <property type="nucleotide sequence ID" value="XM_022604716.1"/>
</dbReference>
<keyword evidence="4" id="KW-0808">Transferase</keyword>
<keyword evidence="11" id="KW-0175">Coiled coil</keyword>
<dbReference type="GO" id="GO:0005933">
    <property type="term" value="C:cellular bud"/>
    <property type="evidence" value="ECO:0007669"/>
    <property type="project" value="EnsemblFungi"/>
</dbReference>
<dbReference type="PROSITE" id="PS50011">
    <property type="entry name" value="PROTEIN_KINASE_DOM"/>
    <property type="match status" value="1"/>
</dbReference>
<dbReference type="InterPro" id="IPR008271">
    <property type="entry name" value="Ser/Thr_kinase_AS"/>
</dbReference>
<feature type="compositionally biased region" description="Low complexity" evidence="12">
    <location>
        <begin position="738"/>
        <end position="748"/>
    </location>
</feature>
<comment type="catalytic activity">
    <reaction evidence="8">
        <text>L-threonyl-[protein] + ATP = O-phospho-L-threonyl-[protein] + ADP + H(+)</text>
        <dbReference type="Rhea" id="RHEA:46608"/>
        <dbReference type="Rhea" id="RHEA-COMP:11060"/>
        <dbReference type="Rhea" id="RHEA-COMP:11605"/>
        <dbReference type="ChEBI" id="CHEBI:15378"/>
        <dbReference type="ChEBI" id="CHEBI:30013"/>
        <dbReference type="ChEBI" id="CHEBI:30616"/>
        <dbReference type="ChEBI" id="CHEBI:61977"/>
        <dbReference type="ChEBI" id="CHEBI:456216"/>
        <dbReference type="EC" id="2.7.11.1"/>
    </reaction>
</comment>
<comment type="similarity">
    <text evidence="1">Belongs to the protein kinase superfamily. STE Ser/Thr protein kinase family. STE20 subfamily.</text>
</comment>
<feature type="compositionally biased region" description="Polar residues" evidence="12">
    <location>
        <begin position="682"/>
        <end position="694"/>
    </location>
</feature>
<dbReference type="Gene3D" id="1.10.510.10">
    <property type="entry name" value="Transferase(Phosphotransferase) domain 1"/>
    <property type="match status" value="1"/>
</dbReference>
<dbReference type="EC" id="2.7.11.1" evidence="2"/>
<accession>W6MQS5</accession>
<feature type="compositionally biased region" description="Polar residues" evidence="12">
    <location>
        <begin position="561"/>
        <end position="578"/>
    </location>
</feature>
<reference evidence="14" key="2">
    <citation type="submission" date="2014-02" db="EMBL/GenBank/DDBJ databases">
        <title>Complete DNA sequence of /Kuraishia capsulata/ illustrates novel genomic features among budding yeasts (/Saccharomycotina/).</title>
        <authorList>
            <person name="Morales L."/>
            <person name="Noel B."/>
            <person name="Porcel B."/>
            <person name="Marcet-Houben M."/>
            <person name="Hullo M-F."/>
            <person name="Sacerdot C."/>
            <person name="Tekaia F."/>
            <person name="Leh-Louis V."/>
            <person name="Despons L."/>
            <person name="Khanna V."/>
            <person name="Aury J-M."/>
            <person name="Barbe V."/>
            <person name="Couloux A."/>
            <person name="Labadie K."/>
            <person name="Pelletier E."/>
            <person name="Souciet J-L."/>
            <person name="Boekhout T."/>
            <person name="Gabaldon T."/>
            <person name="Wincker P."/>
            <person name="Dujon B."/>
        </authorList>
    </citation>
    <scope>NUCLEOTIDE SEQUENCE</scope>
    <source>
        <strain evidence="14">CBS 1993</strain>
    </source>
</reference>
<evidence type="ECO:0000256" key="10">
    <source>
        <dbReference type="PROSITE-ProRule" id="PRU10141"/>
    </source>
</evidence>
<feature type="region of interest" description="Disordered" evidence="12">
    <location>
        <begin position="673"/>
        <end position="748"/>
    </location>
</feature>
<dbReference type="GO" id="GO:0000131">
    <property type="term" value="C:incipient cellular bud site"/>
    <property type="evidence" value="ECO:0007669"/>
    <property type="project" value="EnsemblFungi"/>
</dbReference>
<dbReference type="InterPro" id="IPR050629">
    <property type="entry name" value="STE20/SPS1-PAK"/>
</dbReference>
<dbReference type="AlphaFoldDB" id="W6MQS5"/>
<feature type="region of interest" description="Disordered" evidence="12">
    <location>
        <begin position="479"/>
        <end position="510"/>
    </location>
</feature>
<dbReference type="GO" id="GO:0043332">
    <property type="term" value="C:mating projection tip"/>
    <property type="evidence" value="ECO:0007669"/>
    <property type="project" value="EnsemblFungi"/>
</dbReference>
<dbReference type="HOGENOM" id="CLU_009125_2_1_1"/>
<keyword evidence="15" id="KW-1185">Reference proteome</keyword>
<evidence type="ECO:0000256" key="3">
    <source>
        <dbReference type="ARBA" id="ARBA00022527"/>
    </source>
</evidence>
<dbReference type="PROSITE" id="PS00108">
    <property type="entry name" value="PROTEIN_KINASE_ST"/>
    <property type="match status" value="1"/>
</dbReference>
<feature type="region of interest" description="Disordered" evidence="12">
    <location>
        <begin position="538"/>
        <end position="600"/>
    </location>
</feature>
<dbReference type="FunFam" id="1.10.510.10:FF:000499">
    <property type="entry name" value="Serine/threonine-protein kinase KIC1"/>
    <property type="match status" value="1"/>
</dbReference>
<dbReference type="PROSITE" id="PS00107">
    <property type="entry name" value="PROTEIN_KINASE_ATP"/>
    <property type="match status" value="1"/>
</dbReference>
<protein>
    <recommendedName>
        <fullName evidence="2">non-specific serine/threonine protein kinase</fullName>
        <ecNumber evidence="2">2.7.11.1</ecNumber>
    </recommendedName>
</protein>
<keyword evidence="6" id="KW-0418">Kinase</keyword>
<reference evidence="14" key="1">
    <citation type="submission" date="2013-12" db="EMBL/GenBank/DDBJ databases">
        <authorList>
            <person name="Genoscope - CEA"/>
        </authorList>
    </citation>
    <scope>NUCLEOTIDE SEQUENCE</scope>
    <source>
        <strain evidence="14">CBS 1993</strain>
    </source>
</reference>
<dbReference type="GO" id="GO:0005737">
    <property type="term" value="C:cytoplasm"/>
    <property type="evidence" value="ECO:0007669"/>
    <property type="project" value="TreeGrafter"/>
</dbReference>
<dbReference type="SUPFAM" id="SSF56112">
    <property type="entry name" value="Protein kinase-like (PK-like)"/>
    <property type="match status" value="1"/>
</dbReference>
<evidence type="ECO:0000256" key="9">
    <source>
        <dbReference type="ARBA" id="ARBA00048679"/>
    </source>
</evidence>